<keyword evidence="1" id="KW-0378">Hydrolase</keyword>
<dbReference type="Pfam" id="PF07859">
    <property type="entry name" value="Abhydrolase_3"/>
    <property type="match status" value="2"/>
</dbReference>
<dbReference type="GO" id="GO:0016787">
    <property type="term" value="F:hydrolase activity"/>
    <property type="evidence" value="ECO:0007669"/>
    <property type="project" value="UniProtKB-KW"/>
</dbReference>
<dbReference type="Proteomes" id="UP000799537">
    <property type="component" value="Unassembled WGS sequence"/>
</dbReference>
<dbReference type="OrthoDB" id="408631at2759"/>
<dbReference type="EMBL" id="ML993593">
    <property type="protein sequence ID" value="KAF2167563.1"/>
    <property type="molecule type" value="Genomic_DNA"/>
</dbReference>
<evidence type="ECO:0000259" key="2">
    <source>
        <dbReference type="Pfam" id="PF07859"/>
    </source>
</evidence>
<reference evidence="3" key="1">
    <citation type="journal article" date="2020" name="Stud. Mycol.">
        <title>101 Dothideomycetes genomes: a test case for predicting lifestyles and emergence of pathogens.</title>
        <authorList>
            <person name="Haridas S."/>
            <person name="Albert R."/>
            <person name="Binder M."/>
            <person name="Bloem J."/>
            <person name="Labutti K."/>
            <person name="Salamov A."/>
            <person name="Andreopoulos B."/>
            <person name="Baker S."/>
            <person name="Barry K."/>
            <person name="Bills G."/>
            <person name="Bluhm B."/>
            <person name="Cannon C."/>
            <person name="Castanera R."/>
            <person name="Culley D."/>
            <person name="Daum C."/>
            <person name="Ezra D."/>
            <person name="Gonzalez J."/>
            <person name="Henrissat B."/>
            <person name="Kuo A."/>
            <person name="Liang C."/>
            <person name="Lipzen A."/>
            <person name="Lutzoni F."/>
            <person name="Magnuson J."/>
            <person name="Mondo S."/>
            <person name="Nolan M."/>
            <person name="Ohm R."/>
            <person name="Pangilinan J."/>
            <person name="Park H.-J."/>
            <person name="Ramirez L."/>
            <person name="Alfaro M."/>
            <person name="Sun H."/>
            <person name="Tritt A."/>
            <person name="Yoshinaga Y."/>
            <person name="Zwiers L.-H."/>
            <person name="Turgeon B."/>
            <person name="Goodwin S."/>
            <person name="Spatafora J."/>
            <person name="Crous P."/>
            <person name="Grigoriev I."/>
        </authorList>
    </citation>
    <scope>NUCLEOTIDE SEQUENCE</scope>
    <source>
        <strain evidence="3">ATCC 36951</strain>
    </source>
</reference>
<feature type="domain" description="Alpha/beta hydrolase fold-3" evidence="2">
    <location>
        <begin position="166"/>
        <end position="254"/>
    </location>
</feature>
<dbReference type="RefSeq" id="XP_033668452.1">
    <property type="nucleotide sequence ID" value="XM_033816774.1"/>
</dbReference>
<dbReference type="InterPro" id="IPR050300">
    <property type="entry name" value="GDXG_lipolytic_enzyme"/>
</dbReference>
<evidence type="ECO:0000313" key="3">
    <source>
        <dbReference type="EMBL" id="KAF2167563.1"/>
    </source>
</evidence>
<evidence type="ECO:0000313" key="4">
    <source>
        <dbReference type="Proteomes" id="UP000799537"/>
    </source>
</evidence>
<accession>A0A6A6CLP8</accession>
<dbReference type="PANTHER" id="PTHR48081:SF8">
    <property type="entry name" value="ALPHA_BETA HYDROLASE FOLD-3 DOMAIN-CONTAINING PROTEIN-RELATED"/>
    <property type="match status" value="1"/>
</dbReference>
<gene>
    <name evidence="3" type="ORF">M409DRAFT_66074</name>
</gene>
<organism evidence="3 4">
    <name type="scientific">Zasmidium cellare ATCC 36951</name>
    <dbReference type="NCBI Taxonomy" id="1080233"/>
    <lineage>
        <taxon>Eukaryota</taxon>
        <taxon>Fungi</taxon>
        <taxon>Dikarya</taxon>
        <taxon>Ascomycota</taxon>
        <taxon>Pezizomycotina</taxon>
        <taxon>Dothideomycetes</taxon>
        <taxon>Dothideomycetidae</taxon>
        <taxon>Mycosphaerellales</taxon>
        <taxon>Mycosphaerellaceae</taxon>
        <taxon>Zasmidium</taxon>
    </lineage>
</organism>
<sequence length="280" mass="30818">MAVPIDDRFPLSRLDDEFVEYYYDKLASLGTNLPPWVKDTSGHGNVKDITVPSDDGHFITISAGPYPVHINLHGGGFVLGNLRSDAHLCAQFCDVLGIMVLDVDYRLAPAHTIGRGHDDAWAAVRWVYAHAAEINTLPDSISLGGISAGGHISASLVPSLVQNEFAPCLNWERIKWFANQYTPQTEQAKAKVSNRPAFFKRPIEGNLAGLSDTFLATADCDPCRDEGEALGMALLAHGVKVTMRRYMGVPHPFMHMQPIRKAQLYVRDVCEALRSAHARI</sequence>
<dbReference type="InterPro" id="IPR029058">
    <property type="entry name" value="AB_hydrolase_fold"/>
</dbReference>
<feature type="domain" description="Alpha/beta hydrolase fold-3" evidence="2">
    <location>
        <begin position="70"/>
        <end position="162"/>
    </location>
</feature>
<name>A0A6A6CLP8_ZASCE</name>
<proteinExistence type="predicted"/>
<evidence type="ECO:0000256" key="1">
    <source>
        <dbReference type="ARBA" id="ARBA00022801"/>
    </source>
</evidence>
<dbReference type="InterPro" id="IPR013094">
    <property type="entry name" value="AB_hydrolase_3"/>
</dbReference>
<protein>
    <recommendedName>
        <fullName evidence="2">Alpha/beta hydrolase fold-3 domain-containing protein</fullName>
    </recommendedName>
</protein>
<dbReference type="PANTHER" id="PTHR48081">
    <property type="entry name" value="AB HYDROLASE SUPERFAMILY PROTEIN C4A8.06C"/>
    <property type="match status" value="1"/>
</dbReference>
<dbReference type="AlphaFoldDB" id="A0A6A6CLP8"/>
<dbReference type="GeneID" id="54570046"/>
<dbReference type="Gene3D" id="3.40.50.1820">
    <property type="entry name" value="alpha/beta hydrolase"/>
    <property type="match status" value="1"/>
</dbReference>
<dbReference type="SUPFAM" id="SSF53474">
    <property type="entry name" value="alpha/beta-Hydrolases"/>
    <property type="match status" value="1"/>
</dbReference>
<keyword evidence="4" id="KW-1185">Reference proteome</keyword>